<keyword evidence="2" id="KW-1185">Reference proteome</keyword>
<dbReference type="Proteomes" id="UP000660265">
    <property type="component" value="Unassembled WGS sequence"/>
</dbReference>
<name>A0ABQ2E8D1_9ACTN</name>
<dbReference type="RefSeq" id="WP_189108419.1">
    <property type="nucleotide sequence ID" value="NZ_BMMV01000010.1"/>
</dbReference>
<gene>
    <name evidence="1" type="ORF">GCM10011583_35320</name>
</gene>
<organism evidence="1 2">
    <name type="scientific">Streptomyces camponoticapitis</name>
    <dbReference type="NCBI Taxonomy" id="1616125"/>
    <lineage>
        <taxon>Bacteria</taxon>
        <taxon>Bacillati</taxon>
        <taxon>Actinomycetota</taxon>
        <taxon>Actinomycetes</taxon>
        <taxon>Kitasatosporales</taxon>
        <taxon>Streptomycetaceae</taxon>
        <taxon>Streptomyces</taxon>
    </lineage>
</organism>
<evidence type="ECO:0000313" key="1">
    <source>
        <dbReference type="EMBL" id="GGK00766.1"/>
    </source>
</evidence>
<proteinExistence type="predicted"/>
<reference evidence="2" key="1">
    <citation type="journal article" date="2019" name="Int. J. Syst. Evol. Microbiol.">
        <title>The Global Catalogue of Microorganisms (GCM) 10K type strain sequencing project: providing services to taxonomists for standard genome sequencing and annotation.</title>
        <authorList>
            <consortium name="The Broad Institute Genomics Platform"/>
            <consortium name="The Broad Institute Genome Sequencing Center for Infectious Disease"/>
            <person name="Wu L."/>
            <person name="Ma J."/>
        </authorList>
    </citation>
    <scope>NUCLEOTIDE SEQUENCE [LARGE SCALE GENOMIC DNA]</scope>
    <source>
        <strain evidence="2">CGMCC 4.7275</strain>
    </source>
</reference>
<comment type="caution">
    <text evidence="1">The sequence shown here is derived from an EMBL/GenBank/DDBJ whole genome shotgun (WGS) entry which is preliminary data.</text>
</comment>
<dbReference type="EMBL" id="BMMV01000010">
    <property type="protein sequence ID" value="GGK00766.1"/>
    <property type="molecule type" value="Genomic_DNA"/>
</dbReference>
<evidence type="ECO:0000313" key="2">
    <source>
        <dbReference type="Proteomes" id="UP000660265"/>
    </source>
</evidence>
<accession>A0ABQ2E8D1</accession>
<sequence>MTELSTIEQKFVQVTEDLIASPAVTVLSSNQGDLLKRAGDAQKVFEQLASQGYAVLPEEMRHCFMRFRDVGAHWQAPDPESEIGGEFNLLHLSESIRMGPPPWHNRSEWSPEQQDLFSRFRIFDTHFQSGSGTLGSLRMMPFGVTPEIWFYDNTRGPFKLHINYCSYLDNIRITKGGHYWQYLFSDISLTEPGNTYIATYLRKLLDFLQIEFPDVEYGPLLDRLSLKTSH</sequence>
<protein>
    <submittedName>
        <fullName evidence="1">Uncharacterized protein</fullName>
    </submittedName>
</protein>